<feature type="domain" description="Glycosyl transferase family 51" evidence="13">
    <location>
        <begin position="73"/>
        <end position="250"/>
    </location>
</feature>
<dbReference type="AlphaFoldDB" id="A0A4Z1BL52"/>
<dbReference type="InterPro" id="IPR022978">
    <property type="entry name" value="Monofunct_glyco_trans"/>
</dbReference>
<dbReference type="Pfam" id="PF00912">
    <property type="entry name" value="Transgly"/>
    <property type="match status" value="1"/>
</dbReference>
<dbReference type="GO" id="GO:0009252">
    <property type="term" value="P:peptidoglycan biosynthetic process"/>
    <property type="evidence" value="ECO:0007669"/>
    <property type="project" value="UniProtKB-UniRule"/>
</dbReference>
<keyword evidence="3 11" id="KW-0808">Transferase</keyword>
<protein>
    <recommendedName>
        <fullName evidence="11">Monofunctional glycosyltransferase</fullName>
        <shortName evidence="11">MGT</shortName>
        <ecNumber evidence="11">2.4.99.28</ecNumber>
    </recommendedName>
    <alternativeName>
        <fullName evidence="11">Peptidoglycan TGase</fullName>
    </alternativeName>
</protein>
<gene>
    <name evidence="11" type="primary">mgt</name>
    <name evidence="14" type="ORF">E2558_08765</name>
</gene>
<keyword evidence="1 11" id="KW-1003">Cell membrane</keyword>
<dbReference type="NCBIfam" id="NF010008">
    <property type="entry name" value="PRK13481.1"/>
    <property type="match status" value="1"/>
</dbReference>
<dbReference type="SUPFAM" id="SSF53955">
    <property type="entry name" value="Lysozyme-like"/>
    <property type="match status" value="1"/>
</dbReference>
<accession>A0A4Z1BL52</accession>
<keyword evidence="5 11" id="KW-0133">Cell shape</keyword>
<evidence type="ECO:0000256" key="6">
    <source>
        <dbReference type="ARBA" id="ARBA00022984"/>
    </source>
</evidence>
<comment type="similarity">
    <text evidence="11">Belongs to the glycosyltransferase 51 family.</text>
</comment>
<evidence type="ECO:0000256" key="10">
    <source>
        <dbReference type="ARBA" id="ARBA00049902"/>
    </source>
</evidence>
<evidence type="ECO:0000313" key="14">
    <source>
        <dbReference type="EMBL" id="TGN26500.1"/>
    </source>
</evidence>
<dbReference type="InterPro" id="IPR023346">
    <property type="entry name" value="Lysozyme-like_dom_sf"/>
</dbReference>
<feature type="transmembrane region" description="Helical" evidence="11">
    <location>
        <begin position="42"/>
        <end position="64"/>
    </location>
</feature>
<dbReference type="RefSeq" id="WP_126566338.1">
    <property type="nucleotide sequence ID" value="NZ_BMCY01000004.1"/>
</dbReference>
<dbReference type="GO" id="GO:0030288">
    <property type="term" value="C:outer membrane-bounded periplasmic space"/>
    <property type="evidence" value="ECO:0007669"/>
    <property type="project" value="TreeGrafter"/>
</dbReference>
<evidence type="ECO:0000256" key="11">
    <source>
        <dbReference type="HAMAP-Rule" id="MF_01434"/>
    </source>
</evidence>
<evidence type="ECO:0000313" key="15">
    <source>
        <dbReference type="Proteomes" id="UP000297459"/>
    </source>
</evidence>
<evidence type="ECO:0000256" key="3">
    <source>
        <dbReference type="ARBA" id="ARBA00022679"/>
    </source>
</evidence>
<proteinExistence type="inferred from homology"/>
<reference evidence="14 15" key="1">
    <citation type="submission" date="2019-04" db="EMBL/GenBank/DDBJ databases">
        <title>Genomic characterization of Staphylococcus petrasii strains.</title>
        <authorList>
            <person name="Vrbovska V."/>
            <person name="Kovarovic V."/>
            <person name="Maslanova I."/>
            <person name="Indrakova A."/>
            <person name="Petras P."/>
            <person name="Sedo O."/>
            <person name="Svec P."/>
            <person name="Fisarova L."/>
            <person name="Sedlacek I."/>
            <person name="Doskar J."/>
            <person name="Pantucek R."/>
        </authorList>
    </citation>
    <scope>NUCLEOTIDE SEQUENCE [LARGE SCALE GENOMIC DNA]</scope>
    <source>
        <strain evidence="14 15">CCM 8529</strain>
    </source>
</reference>
<dbReference type="EC" id="2.4.99.28" evidence="11"/>
<evidence type="ECO:0000256" key="8">
    <source>
        <dbReference type="ARBA" id="ARBA00023136"/>
    </source>
</evidence>
<evidence type="ECO:0000256" key="7">
    <source>
        <dbReference type="ARBA" id="ARBA00022989"/>
    </source>
</evidence>
<comment type="pathway">
    <text evidence="11">Cell wall biogenesis; peptidoglycan biosynthesis.</text>
</comment>
<evidence type="ECO:0000256" key="2">
    <source>
        <dbReference type="ARBA" id="ARBA00022676"/>
    </source>
</evidence>
<feature type="compositionally biased region" description="Polar residues" evidence="12">
    <location>
        <begin position="1"/>
        <end position="11"/>
    </location>
</feature>
<keyword evidence="6 11" id="KW-0573">Peptidoglycan synthesis</keyword>
<dbReference type="PANTHER" id="PTHR32282:SF11">
    <property type="entry name" value="PENICILLIN-BINDING PROTEIN 1B"/>
    <property type="match status" value="1"/>
</dbReference>
<comment type="catalytic activity">
    <reaction evidence="10 11">
        <text>[GlcNAc-(1-&gt;4)-Mur2Ac(oyl-L-Ala-gamma-D-Glu-L-Lys-D-Ala-D-Ala)](n)-di-trans,octa-cis-undecaprenyl diphosphate + beta-D-GlcNAc-(1-&gt;4)-Mur2Ac(oyl-L-Ala-gamma-D-Glu-L-Lys-D-Ala-D-Ala)-di-trans,octa-cis-undecaprenyl diphosphate = [GlcNAc-(1-&gt;4)-Mur2Ac(oyl-L-Ala-gamma-D-Glu-L-Lys-D-Ala-D-Ala)](n+1)-di-trans,octa-cis-undecaprenyl diphosphate + di-trans,octa-cis-undecaprenyl diphosphate + H(+)</text>
        <dbReference type="Rhea" id="RHEA:23708"/>
        <dbReference type="Rhea" id="RHEA-COMP:9602"/>
        <dbReference type="Rhea" id="RHEA-COMP:9603"/>
        <dbReference type="ChEBI" id="CHEBI:15378"/>
        <dbReference type="ChEBI" id="CHEBI:58405"/>
        <dbReference type="ChEBI" id="CHEBI:60033"/>
        <dbReference type="ChEBI" id="CHEBI:78435"/>
        <dbReference type="EC" id="2.4.99.28"/>
    </reaction>
</comment>
<dbReference type="GO" id="GO:0005886">
    <property type="term" value="C:plasma membrane"/>
    <property type="evidence" value="ECO:0007669"/>
    <property type="project" value="UniProtKB-SubCell"/>
</dbReference>
<dbReference type="Proteomes" id="UP000297459">
    <property type="component" value="Unassembled WGS sequence"/>
</dbReference>
<keyword evidence="9 11" id="KW-0961">Cell wall biogenesis/degradation</keyword>
<keyword evidence="7 11" id="KW-1133">Transmembrane helix</keyword>
<organism evidence="14 15">
    <name type="scientific">Staphylococcus pragensis</name>
    <dbReference type="NCBI Taxonomy" id="1611836"/>
    <lineage>
        <taxon>Bacteria</taxon>
        <taxon>Bacillati</taxon>
        <taxon>Bacillota</taxon>
        <taxon>Bacilli</taxon>
        <taxon>Bacillales</taxon>
        <taxon>Staphylococcaceae</taxon>
        <taxon>Staphylococcus</taxon>
    </lineage>
</organism>
<evidence type="ECO:0000259" key="13">
    <source>
        <dbReference type="Pfam" id="PF00912"/>
    </source>
</evidence>
<dbReference type="InterPro" id="IPR050396">
    <property type="entry name" value="Glycosyltr_51/Transpeptidase"/>
</dbReference>
<dbReference type="PANTHER" id="PTHR32282">
    <property type="entry name" value="BINDING PROTEIN TRANSPEPTIDASE, PUTATIVE-RELATED"/>
    <property type="match status" value="1"/>
</dbReference>
<feature type="region of interest" description="Disordered" evidence="12">
    <location>
        <begin position="1"/>
        <end position="35"/>
    </location>
</feature>
<keyword evidence="8 11" id="KW-0472">Membrane</keyword>
<keyword evidence="2 11" id="KW-0328">Glycosyltransferase</keyword>
<dbReference type="GO" id="GO:0008955">
    <property type="term" value="F:peptidoglycan glycosyltransferase activity"/>
    <property type="evidence" value="ECO:0007669"/>
    <property type="project" value="UniProtKB-UniRule"/>
</dbReference>
<dbReference type="HAMAP" id="MF_01434">
    <property type="entry name" value="MGT"/>
    <property type="match status" value="1"/>
</dbReference>
<dbReference type="EMBL" id="SRPJ01000004">
    <property type="protein sequence ID" value="TGN26500.1"/>
    <property type="molecule type" value="Genomic_DNA"/>
</dbReference>
<dbReference type="Gene3D" id="1.10.3810.10">
    <property type="entry name" value="Biosynthetic peptidoglycan transglycosylase-like"/>
    <property type="match status" value="1"/>
</dbReference>
<evidence type="ECO:0000256" key="9">
    <source>
        <dbReference type="ARBA" id="ARBA00023316"/>
    </source>
</evidence>
<dbReference type="UniPathway" id="UPA00219"/>
<comment type="caution">
    <text evidence="14">The sequence shown here is derived from an EMBL/GenBank/DDBJ whole genome shotgun (WGS) entry which is preliminary data.</text>
</comment>
<keyword evidence="15" id="KW-1185">Reference proteome</keyword>
<comment type="subcellular location">
    <subcellularLocation>
        <location evidence="11">Cell membrane</location>
        <topology evidence="11">Single-pass membrane protein</topology>
    </subcellularLocation>
</comment>
<dbReference type="InterPro" id="IPR001264">
    <property type="entry name" value="Glyco_trans_51"/>
</dbReference>
<evidence type="ECO:0000256" key="4">
    <source>
        <dbReference type="ARBA" id="ARBA00022692"/>
    </source>
</evidence>
<evidence type="ECO:0000256" key="12">
    <source>
        <dbReference type="SAM" id="MobiDB-lite"/>
    </source>
</evidence>
<dbReference type="InterPro" id="IPR036950">
    <property type="entry name" value="PBP_transglycosylase"/>
</dbReference>
<evidence type="ECO:0000256" key="5">
    <source>
        <dbReference type="ARBA" id="ARBA00022960"/>
    </source>
</evidence>
<name>A0A4Z1BL52_9STAP</name>
<comment type="function">
    <text evidence="11">Peptidoglycan polymerase that catalyzes glycan chain elongation using lipid-linked disaccharide-pentapeptide as the substrate.</text>
</comment>
<evidence type="ECO:0000256" key="1">
    <source>
        <dbReference type="ARBA" id="ARBA00022475"/>
    </source>
</evidence>
<dbReference type="GO" id="GO:0008360">
    <property type="term" value="P:regulation of cell shape"/>
    <property type="evidence" value="ECO:0007669"/>
    <property type="project" value="UniProtKB-KW"/>
</dbReference>
<keyword evidence="4 11" id="KW-0812">Transmembrane</keyword>
<dbReference type="GO" id="GO:0071555">
    <property type="term" value="P:cell wall organization"/>
    <property type="evidence" value="ECO:0007669"/>
    <property type="project" value="UniProtKB-KW"/>
</dbReference>
<sequence>MKRSQRYNNSPERYPHHQNEPHYNTYYRPVGKPPKKKKSKRIFLRIFIIFAILFALFTGLMYFLSSRANVEALQTIENKSSYVPVDNMPDYVKGAFISMEDERFYKHHGVDVKGTVRAIFSTIGEHDVQGGSTITQQTVKNYYYDNERSFTRKLKELFVAHKVEQEYNKNQILSFYLNNIYYGSDQYTIESAANYYFGTTTNQNNSSMSQITVLQSAILASKVNAPSVYDINNMSDNFKNRIKTNLEKMKQQNYINDDQYQEALSQLNNY</sequence>